<dbReference type="InterPro" id="IPR019258">
    <property type="entry name" value="Mediator_Med4"/>
</dbReference>
<evidence type="ECO:0000256" key="3">
    <source>
        <dbReference type="ARBA" id="ARBA00020629"/>
    </source>
</evidence>
<accession>A0AA38RQA3</accession>
<evidence type="ECO:0000256" key="5">
    <source>
        <dbReference type="ARBA" id="ARBA00023163"/>
    </source>
</evidence>
<feature type="region of interest" description="Disordered" evidence="9">
    <location>
        <begin position="122"/>
        <end position="214"/>
    </location>
</feature>
<evidence type="ECO:0000256" key="9">
    <source>
        <dbReference type="SAM" id="MobiDB-lite"/>
    </source>
</evidence>
<dbReference type="AlphaFoldDB" id="A0AA38RQA3"/>
<evidence type="ECO:0000256" key="2">
    <source>
        <dbReference type="ARBA" id="ARBA00009626"/>
    </source>
</evidence>
<evidence type="ECO:0000313" key="10">
    <source>
        <dbReference type="EMBL" id="KAJ9138266.1"/>
    </source>
</evidence>
<keyword evidence="11" id="KW-1185">Reference proteome</keyword>
<keyword evidence="8" id="KW-0010">Activator</keyword>
<comment type="subunit">
    <text evidence="8">Component of the Mediator complex.</text>
</comment>
<reference evidence="10" key="1">
    <citation type="submission" date="2022-07" db="EMBL/GenBank/DDBJ databases">
        <title>Fungi with potential for degradation of polypropylene.</title>
        <authorList>
            <person name="Gostincar C."/>
        </authorList>
    </citation>
    <scope>NUCLEOTIDE SEQUENCE</scope>
    <source>
        <strain evidence="10">EXF-13287</strain>
    </source>
</reference>
<dbReference type="GO" id="GO:0016592">
    <property type="term" value="C:mediator complex"/>
    <property type="evidence" value="ECO:0007669"/>
    <property type="project" value="InterPro"/>
</dbReference>
<evidence type="ECO:0000256" key="1">
    <source>
        <dbReference type="ARBA" id="ARBA00004123"/>
    </source>
</evidence>
<feature type="compositionally biased region" description="Polar residues" evidence="9">
    <location>
        <begin position="146"/>
        <end position="171"/>
    </location>
</feature>
<proteinExistence type="inferred from homology"/>
<evidence type="ECO:0000256" key="4">
    <source>
        <dbReference type="ARBA" id="ARBA00023015"/>
    </source>
</evidence>
<comment type="subcellular location">
    <subcellularLocation>
        <location evidence="1 8">Nucleus</location>
    </subcellularLocation>
</comment>
<keyword evidence="4 8" id="KW-0805">Transcription regulation</keyword>
<protein>
    <recommendedName>
        <fullName evidence="3 8">Mediator of RNA polymerase II transcription subunit 4</fullName>
    </recommendedName>
    <alternativeName>
        <fullName evidence="7 8">Mediator complex subunit 4</fullName>
    </alternativeName>
</protein>
<keyword evidence="6 8" id="KW-0539">Nucleus</keyword>
<keyword evidence="5 8" id="KW-0804">Transcription</keyword>
<comment type="similarity">
    <text evidence="2 8">Belongs to the Mediator complex subunit 4 family.</text>
</comment>
<feature type="non-terminal residue" evidence="10">
    <location>
        <position position="242"/>
    </location>
</feature>
<comment type="caution">
    <text evidence="10">The sequence shown here is derived from an EMBL/GenBank/DDBJ whole genome shotgun (WGS) entry which is preliminary data.</text>
</comment>
<dbReference type="EMBL" id="JANBVN010000148">
    <property type="protein sequence ID" value="KAJ9138266.1"/>
    <property type="molecule type" value="Genomic_DNA"/>
</dbReference>
<sequence length="242" mass="26760">MDKYIDERFERVQRALTSLIDSITKYTPSTTQANDLATADRELSDGLHELQKHQNNYLRIQELKKETEDLDAQIKSTVTLLWGTRKEITSTPTTSYPSSSPRYDFTYSDLLNYARRISRFTMPPAGVTNGVDLSARPGGQQQQQQAEQTPVTARSDTPNPVANGTPIPSTSQPQPHPDDTSQPPPPQDYPTALPPHVSGWVNNSLGPASFYPWPNEEHIRSGALDTCQRLAAAGVGPQGYDP</sequence>
<evidence type="ECO:0000256" key="7">
    <source>
        <dbReference type="ARBA" id="ARBA00031257"/>
    </source>
</evidence>
<name>A0AA38RQA3_9PEZI</name>
<gene>
    <name evidence="8" type="primary">MED4</name>
    <name evidence="10" type="ORF">NKR19_g7914</name>
</gene>
<evidence type="ECO:0000256" key="8">
    <source>
        <dbReference type="RuleBase" id="RU364141"/>
    </source>
</evidence>
<dbReference type="Proteomes" id="UP001174691">
    <property type="component" value="Unassembled WGS sequence"/>
</dbReference>
<dbReference type="GO" id="GO:0003712">
    <property type="term" value="F:transcription coregulator activity"/>
    <property type="evidence" value="ECO:0007669"/>
    <property type="project" value="InterPro"/>
</dbReference>
<comment type="function">
    <text evidence="8">Component of the Mediator complex, a coactivator involved in the regulated transcription of nearly all RNA polymerase II-dependent genes. Mediator functions as a bridge to convey information from gene-specific regulatory proteins to the basal RNA polymerase II transcription machinery. Mediator is recruited to promoters by direct interactions with regulatory proteins and serves as a scaffold for the assembly of a functional preinitiation complex with RNA polymerase II and the general transcription factors.</text>
</comment>
<evidence type="ECO:0000313" key="11">
    <source>
        <dbReference type="Proteomes" id="UP001174691"/>
    </source>
</evidence>
<organism evidence="10 11">
    <name type="scientific">Coniochaeta hoffmannii</name>
    <dbReference type="NCBI Taxonomy" id="91930"/>
    <lineage>
        <taxon>Eukaryota</taxon>
        <taxon>Fungi</taxon>
        <taxon>Dikarya</taxon>
        <taxon>Ascomycota</taxon>
        <taxon>Pezizomycotina</taxon>
        <taxon>Sordariomycetes</taxon>
        <taxon>Sordariomycetidae</taxon>
        <taxon>Coniochaetales</taxon>
        <taxon>Coniochaetaceae</taxon>
        <taxon>Coniochaeta</taxon>
    </lineage>
</organism>
<dbReference type="GO" id="GO:0006357">
    <property type="term" value="P:regulation of transcription by RNA polymerase II"/>
    <property type="evidence" value="ECO:0007669"/>
    <property type="project" value="InterPro"/>
</dbReference>
<evidence type="ECO:0000256" key="6">
    <source>
        <dbReference type="ARBA" id="ARBA00023242"/>
    </source>
</evidence>
<dbReference type="Pfam" id="PF10018">
    <property type="entry name" value="Med4"/>
    <property type="match status" value="1"/>
</dbReference>